<reference evidence="2 3" key="1">
    <citation type="submission" date="2020-04" db="EMBL/GenBank/DDBJ databases">
        <title>Plant Genome Project.</title>
        <authorList>
            <person name="Zhang R.-G."/>
        </authorList>
    </citation>
    <scope>NUCLEOTIDE SEQUENCE [LARGE SCALE GENOMIC DNA]</scope>
    <source>
        <strain evidence="2">YNK0</strain>
        <tissue evidence="2">Leaf</tissue>
    </source>
</reference>
<gene>
    <name evidence="2" type="ORF">HHK36_021959</name>
</gene>
<keyword evidence="3" id="KW-1185">Reference proteome</keyword>
<dbReference type="EMBL" id="JABCRI010000016">
    <property type="protein sequence ID" value="KAF8391725.1"/>
    <property type="molecule type" value="Genomic_DNA"/>
</dbReference>
<accession>A0A834YR88</accession>
<dbReference type="Proteomes" id="UP000655225">
    <property type="component" value="Unassembled WGS sequence"/>
</dbReference>
<evidence type="ECO:0000313" key="3">
    <source>
        <dbReference type="Proteomes" id="UP000655225"/>
    </source>
</evidence>
<dbReference type="PANTHER" id="PTHR34072:SF59">
    <property type="entry name" value="CCHC-TYPE INTEGRASE"/>
    <property type="match status" value="1"/>
</dbReference>
<dbReference type="InterPro" id="IPR043502">
    <property type="entry name" value="DNA/RNA_pol_sf"/>
</dbReference>
<evidence type="ECO:0000259" key="1">
    <source>
        <dbReference type="Pfam" id="PF17919"/>
    </source>
</evidence>
<dbReference type="Gene3D" id="3.30.70.270">
    <property type="match status" value="2"/>
</dbReference>
<dbReference type="InterPro" id="IPR041577">
    <property type="entry name" value="RT_RNaseH_2"/>
</dbReference>
<organism evidence="2 3">
    <name type="scientific">Tetracentron sinense</name>
    <name type="common">Spur-leaf</name>
    <dbReference type="NCBI Taxonomy" id="13715"/>
    <lineage>
        <taxon>Eukaryota</taxon>
        <taxon>Viridiplantae</taxon>
        <taxon>Streptophyta</taxon>
        <taxon>Embryophyta</taxon>
        <taxon>Tracheophyta</taxon>
        <taxon>Spermatophyta</taxon>
        <taxon>Magnoliopsida</taxon>
        <taxon>Trochodendrales</taxon>
        <taxon>Trochodendraceae</taxon>
        <taxon>Tetracentron</taxon>
    </lineage>
</organism>
<comment type="caution">
    <text evidence="2">The sequence shown here is derived from an EMBL/GenBank/DDBJ whole genome shotgun (WGS) entry which is preliminary data.</text>
</comment>
<dbReference type="SUPFAM" id="SSF56672">
    <property type="entry name" value="DNA/RNA polymerases"/>
    <property type="match status" value="1"/>
</dbReference>
<dbReference type="OrthoDB" id="437338at2759"/>
<sequence length="131" mass="14886">MLREHKLYAKLSNCEFWLEEVAFLGHVVSAEGISVDPKKIEAVMSWTRPKSVTEIRSFLGLTGYYRSDKCEISFTELKKRLTTAPILAVPSGHIGYEVYSDASHVGLGCVLMQHKKVITYASRQLKEHERN</sequence>
<dbReference type="OMA" id="PLTHIMK"/>
<dbReference type="PANTHER" id="PTHR34072">
    <property type="entry name" value="ENZYMATIC POLYPROTEIN-RELATED"/>
    <property type="match status" value="1"/>
</dbReference>
<feature type="domain" description="Reverse transcriptase/retrotransposon-derived protein RNase H-like" evidence="1">
    <location>
        <begin position="68"/>
        <end position="131"/>
    </location>
</feature>
<dbReference type="Pfam" id="PF17919">
    <property type="entry name" value="RT_RNaseH_2"/>
    <property type="match status" value="1"/>
</dbReference>
<name>A0A834YR88_TETSI</name>
<proteinExistence type="predicted"/>
<dbReference type="InterPro" id="IPR043128">
    <property type="entry name" value="Rev_trsase/Diguanyl_cyclase"/>
</dbReference>
<evidence type="ECO:0000313" key="2">
    <source>
        <dbReference type="EMBL" id="KAF8391725.1"/>
    </source>
</evidence>
<protein>
    <recommendedName>
        <fullName evidence="1">Reverse transcriptase/retrotransposon-derived protein RNase H-like domain-containing protein</fullName>
    </recommendedName>
</protein>
<dbReference type="AlphaFoldDB" id="A0A834YR88"/>